<sequence length="86" mass="9003">TGLSGAGLPLLAICCLAVIGLLVAAAIVLALIPVYLPRHSVDTHRPQSGVLTMTYDLFINATTSRETFIAALGTVNSATQKRIQVL</sequence>
<protein>
    <submittedName>
        <fullName evidence="3">Uncharacterized protein</fullName>
    </submittedName>
</protein>
<evidence type="ECO:0000313" key="3">
    <source>
        <dbReference type="EMBL" id="CAF4439150.1"/>
    </source>
</evidence>
<evidence type="ECO:0000313" key="2">
    <source>
        <dbReference type="EMBL" id="CAF1620116.1"/>
    </source>
</evidence>
<dbReference type="EMBL" id="CAJOBA010080459">
    <property type="protein sequence ID" value="CAF4439150.1"/>
    <property type="molecule type" value="Genomic_DNA"/>
</dbReference>
<accession>A0A8S2WHU7</accession>
<gene>
    <name evidence="2" type="ORF">OVA965_LOCUS43149</name>
    <name evidence="3" type="ORF">TMI583_LOCUS45291</name>
</gene>
<dbReference type="Proteomes" id="UP000682733">
    <property type="component" value="Unassembled WGS sequence"/>
</dbReference>
<evidence type="ECO:0000313" key="4">
    <source>
        <dbReference type="Proteomes" id="UP000682733"/>
    </source>
</evidence>
<keyword evidence="1" id="KW-0472">Membrane</keyword>
<dbReference type="Proteomes" id="UP000677228">
    <property type="component" value="Unassembled WGS sequence"/>
</dbReference>
<comment type="caution">
    <text evidence="3">The sequence shown here is derived from an EMBL/GenBank/DDBJ whole genome shotgun (WGS) entry which is preliminary data.</text>
</comment>
<feature type="transmembrane region" description="Helical" evidence="1">
    <location>
        <begin position="6"/>
        <end position="36"/>
    </location>
</feature>
<name>A0A8S2WHU7_9BILA</name>
<evidence type="ECO:0000256" key="1">
    <source>
        <dbReference type="SAM" id="Phobius"/>
    </source>
</evidence>
<dbReference type="EMBL" id="CAJNOK010055657">
    <property type="protein sequence ID" value="CAF1620116.1"/>
    <property type="molecule type" value="Genomic_DNA"/>
</dbReference>
<feature type="non-terminal residue" evidence="3">
    <location>
        <position position="1"/>
    </location>
</feature>
<reference evidence="3" key="1">
    <citation type="submission" date="2021-02" db="EMBL/GenBank/DDBJ databases">
        <authorList>
            <person name="Nowell W R."/>
        </authorList>
    </citation>
    <scope>NUCLEOTIDE SEQUENCE</scope>
</reference>
<keyword evidence="1" id="KW-0812">Transmembrane</keyword>
<dbReference type="AlphaFoldDB" id="A0A8S2WHU7"/>
<organism evidence="3 4">
    <name type="scientific">Didymodactylos carnosus</name>
    <dbReference type="NCBI Taxonomy" id="1234261"/>
    <lineage>
        <taxon>Eukaryota</taxon>
        <taxon>Metazoa</taxon>
        <taxon>Spiralia</taxon>
        <taxon>Gnathifera</taxon>
        <taxon>Rotifera</taxon>
        <taxon>Eurotatoria</taxon>
        <taxon>Bdelloidea</taxon>
        <taxon>Philodinida</taxon>
        <taxon>Philodinidae</taxon>
        <taxon>Didymodactylos</taxon>
    </lineage>
</organism>
<proteinExistence type="predicted"/>
<keyword evidence="1" id="KW-1133">Transmembrane helix</keyword>
<feature type="non-terminal residue" evidence="3">
    <location>
        <position position="86"/>
    </location>
</feature>